<name>A0A8J3CLT9_9PSEU</name>
<gene>
    <name evidence="2" type="ORF">GCM10012275_64590</name>
</gene>
<evidence type="ECO:0000313" key="3">
    <source>
        <dbReference type="Proteomes" id="UP000637578"/>
    </source>
</evidence>
<evidence type="ECO:0000313" key="2">
    <source>
        <dbReference type="EMBL" id="GGM84922.1"/>
    </source>
</evidence>
<comment type="caution">
    <text evidence="2">The sequence shown here is derived from an EMBL/GenBank/DDBJ whole genome shotgun (WGS) entry which is preliminary data.</text>
</comment>
<keyword evidence="1" id="KW-0732">Signal</keyword>
<dbReference type="AlphaFoldDB" id="A0A8J3CLT9"/>
<organism evidence="2 3">
    <name type="scientific">Longimycelium tulufanense</name>
    <dbReference type="NCBI Taxonomy" id="907463"/>
    <lineage>
        <taxon>Bacteria</taxon>
        <taxon>Bacillati</taxon>
        <taxon>Actinomycetota</taxon>
        <taxon>Actinomycetes</taxon>
        <taxon>Pseudonocardiales</taxon>
        <taxon>Pseudonocardiaceae</taxon>
        <taxon>Longimycelium</taxon>
    </lineage>
</organism>
<accession>A0A8J3CLT9</accession>
<reference evidence="2" key="2">
    <citation type="submission" date="2020-09" db="EMBL/GenBank/DDBJ databases">
        <authorList>
            <person name="Sun Q."/>
            <person name="Zhou Y."/>
        </authorList>
    </citation>
    <scope>NUCLEOTIDE SEQUENCE</scope>
    <source>
        <strain evidence="2">CGMCC 4.5737</strain>
    </source>
</reference>
<sequence>MKCRLITAAGVALAFLAGAVTASAVTQDSESCDLSEVSVWRADGQQLFFAFDGTARVTTSANTWLLLDEPHNVWVRESGEPVSTERGAWVPGQLWCGIGDPAE</sequence>
<keyword evidence="3" id="KW-1185">Reference proteome</keyword>
<dbReference type="EMBL" id="BMMK01000085">
    <property type="protein sequence ID" value="GGM84922.1"/>
    <property type="molecule type" value="Genomic_DNA"/>
</dbReference>
<evidence type="ECO:0000256" key="1">
    <source>
        <dbReference type="SAM" id="SignalP"/>
    </source>
</evidence>
<dbReference type="Proteomes" id="UP000637578">
    <property type="component" value="Unassembled WGS sequence"/>
</dbReference>
<reference evidence="2" key="1">
    <citation type="journal article" date="2014" name="Int. J. Syst. Evol. Microbiol.">
        <title>Complete genome sequence of Corynebacterium casei LMG S-19264T (=DSM 44701T), isolated from a smear-ripened cheese.</title>
        <authorList>
            <consortium name="US DOE Joint Genome Institute (JGI-PGF)"/>
            <person name="Walter F."/>
            <person name="Albersmeier A."/>
            <person name="Kalinowski J."/>
            <person name="Ruckert C."/>
        </authorList>
    </citation>
    <scope>NUCLEOTIDE SEQUENCE</scope>
    <source>
        <strain evidence="2">CGMCC 4.5737</strain>
    </source>
</reference>
<protein>
    <recommendedName>
        <fullName evidence="4">Secreted protein</fullName>
    </recommendedName>
</protein>
<proteinExistence type="predicted"/>
<feature type="chain" id="PRO_5035260800" description="Secreted protein" evidence="1">
    <location>
        <begin position="25"/>
        <end position="103"/>
    </location>
</feature>
<evidence type="ECO:0008006" key="4">
    <source>
        <dbReference type="Google" id="ProtNLM"/>
    </source>
</evidence>
<feature type="signal peptide" evidence="1">
    <location>
        <begin position="1"/>
        <end position="24"/>
    </location>
</feature>